<accession>A0A0A1GYF6</accession>
<dbReference type="RefSeq" id="WP_052467335.1">
    <property type="nucleotide sequence ID" value="NZ_AP014680.1"/>
</dbReference>
<dbReference type="Proteomes" id="UP000031620">
    <property type="component" value="Chromosome"/>
</dbReference>
<reference evidence="1 2" key="1">
    <citation type="submission" date="2014-11" db="EMBL/GenBank/DDBJ databases">
        <title>Complete genome sequence and analysis of Lactobacillus hokkaidonensis LOOC260T.</title>
        <authorList>
            <person name="Tanizawa Y."/>
            <person name="Tohno M."/>
            <person name="Kaminuma E."/>
            <person name="Nakamura Y."/>
            <person name="Arita M."/>
        </authorList>
    </citation>
    <scope>NUCLEOTIDE SEQUENCE [LARGE SCALE GENOMIC DNA]</scope>
    <source>
        <strain evidence="1 2">LOOC260</strain>
    </source>
</reference>
<dbReference type="NCBIfam" id="TIGR01563">
    <property type="entry name" value="gp16_SPP1"/>
    <property type="match status" value="1"/>
</dbReference>
<evidence type="ECO:0000313" key="2">
    <source>
        <dbReference type="Proteomes" id="UP000031620"/>
    </source>
</evidence>
<dbReference type="Gene3D" id="2.40.10.270">
    <property type="entry name" value="Bacteriophage SPP1 head-tail adaptor protein"/>
    <property type="match status" value="1"/>
</dbReference>
<dbReference type="STRING" id="1291742.LOOC260_114230"/>
<evidence type="ECO:0000313" key="1">
    <source>
        <dbReference type="EMBL" id="BAP85959.1"/>
    </source>
</evidence>
<dbReference type="EMBL" id="AP014680">
    <property type="protein sequence ID" value="BAP85959.1"/>
    <property type="molecule type" value="Genomic_DNA"/>
</dbReference>
<dbReference type="AlphaFoldDB" id="A0A0A1GYF6"/>
<gene>
    <name evidence="1" type="ORF">LOOC260_114230</name>
</gene>
<sequence length="125" mass="13815">MALQLSSNSQLKSSYKPYQLNKTADFGVVGSVENGAGVNVPKFQKKLTLHYARVKTTMTQKYLAAGTELEDTSTIAVRHNNQLENMQQCVVNGVTYDITDVSPDDEMYIAYDFVTLSKIKRGGGK</sequence>
<dbReference type="HOGENOM" id="CLU_163964_2_0_9"/>
<name>A0A0A1GYF6_9LACO</name>
<dbReference type="Pfam" id="PF05521">
    <property type="entry name" value="Phage_HCP"/>
    <property type="match status" value="1"/>
</dbReference>
<proteinExistence type="predicted"/>
<protein>
    <submittedName>
        <fullName evidence="1">Phage head-tail adaptor</fullName>
    </submittedName>
</protein>
<dbReference type="InterPro" id="IPR008767">
    <property type="entry name" value="Phage_SPP1_head-tail_adaptor"/>
</dbReference>
<dbReference type="KEGG" id="lho:LOOC260_114230"/>
<organism evidence="1 2">
    <name type="scientific">Paucilactobacillus hokkaidonensis JCM 18461</name>
    <dbReference type="NCBI Taxonomy" id="1291742"/>
    <lineage>
        <taxon>Bacteria</taxon>
        <taxon>Bacillati</taxon>
        <taxon>Bacillota</taxon>
        <taxon>Bacilli</taxon>
        <taxon>Lactobacillales</taxon>
        <taxon>Lactobacillaceae</taxon>
        <taxon>Paucilactobacillus</taxon>
    </lineage>
</organism>
<dbReference type="InterPro" id="IPR038666">
    <property type="entry name" value="SSP1_head-tail_sf"/>
</dbReference>